<gene>
    <name evidence="3" type="ORF">MON38_14485</name>
</gene>
<dbReference type="Gene3D" id="3.40.50.620">
    <property type="entry name" value="HUPs"/>
    <property type="match status" value="2"/>
</dbReference>
<dbReference type="InterPro" id="IPR014729">
    <property type="entry name" value="Rossmann-like_a/b/a_fold"/>
</dbReference>
<sequence>MVPNIVVLTDFSLAAERARAYAAVLAEPIGAELHLVHVFLPVPITTEYGMVLPVLDKDYVPETCRCLQHVAEVMPVPTTAEVLEADWPGAIREALDKYQPMLVVAGLTATSGLLDEWFSNRAVQLPHQTGCPLLLVPEHLPDAALHQPHHLALAVEDRAFQLAPAAKVVGPLLDGLKLEPVAVTVLPETAIVGGWTGLRAVQHSRLAAGIAGCGLHKVVGEQPGMGILQAVHDLEADLVALLDQGHGWAHKFFSGSVIDYVLRNTPVPVLLLAAQVLDAEPAADENPAFAAATI</sequence>
<dbReference type="InterPro" id="IPR006016">
    <property type="entry name" value="UspA"/>
</dbReference>
<feature type="domain" description="UspA" evidence="2">
    <location>
        <begin position="216"/>
        <end position="271"/>
    </location>
</feature>
<dbReference type="EMBL" id="JALBGC010000004">
    <property type="protein sequence ID" value="MCI1188631.1"/>
    <property type="molecule type" value="Genomic_DNA"/>
</dbReference>
<feature type="domain" description="UspA" evidence="2">
    <location>
        <begin position="1"/>
        <end position="137"/>
    </location>
</feature>
<organism evidence="3 4">
    <name type="scientific">Hymenobacter cyanobacteriorum</name>
    <dbReference type="NCBI Taxonomy" id="2926463"/>
    <lineage>
        <taxon>Bacteria</taxon>
        <taxon>Pseudomonadati</taxon>
        <taxon>Bacteroidota</taxon>
        <taxon>Cytophagia</taxon>
        <taxon>Cytophagales</taxon>
        <taxon>Hymenobacteraceae</taxon>
        <taxon>Hymenobacter</taxon>
    </lineage>
</organism>
<evidence type="ECO:0000259" key="2">
    <source>
        <dbReference type="Pfam" id="PF00582"/>
    </source>
</evidence>
<evidence type="ECO:0000313" key="3">
    <source>
        <dbReference type="EMBL" id="MCI1188631.1"/>
    </source>
</evidence>
<dbReference type="RefSeq" id="WP_241936897.1">
    <property type="nucleotide sequence ID" value="NZ_JALBGC010000004.1"/>
</dbReference>
<dbReference type="PANTHER" id="PTHR46268">
    <property type="entry name" value="STRESS RESPONSE PROTEIN NHAX"/>
    <property type="match status" value="1"/>
</dbReference>
<keyword evidence="4" id="KW-1185">Reference proteome</keyword>
<protein>
    <submittedName>
        <fullName evidence="3">Universal stress protein</fullName>
    </submittedName>
</protein>
<dbReference type="SUPFAM" id="SSF52402">
    <property type="entry name" value="Adenine nucleotide alpha hydrolases-like"/>
    <property type="match status" value="2"/>
</dbReference>
<evidence type="ECO:0000313" key="4">
    <source>
        <dbReference type="Proteomes" id="UP001139193"/>
    </source>
</evidence>
<dbReference type="Pfam" id="PF00582">
    <property type="entry name" value="Usp"/>
    <property type="match status" value="2"/>
</dbReference>
<comment type="caution">
    <text evidence="3">The sequence shown here is derived from an EMBL/GenBank/DDBJ whole genome shotgun (WGS) entry which is preliminary data.</text>
</comment>
<comment type="similarity">
    <text evidence="1">Belongs to the universal stress protein A family.</text>
</comment>
<accession>A0A9X2AFX4</accession>
<proteinExistence type="inferred from homology"/>
<dbReference type="PANTHER" id="PTHR46268:SF6">
    <property type="entry name" value="UNIVERSAL STRESS PROTEIN UP12"/>
    <property type="match status" value="1"/>
</dbReference>
<dbReference type="PRINTS" id="PR01438">
    <property type="entry name" value="UNVRSLSTRESS"/>
</dbReference>
<reference evidence="3" key="1">
    <citation type="submission" date="2022-03" db="EMBL/GenBank/DDBJ databases">
        <title>Bacterial whole genome sequence for Hymenobacter sp. DH14.</title>
        <authorList>
            <person name="Le V."/>
        </authorList>
    </citation>
    <scope>NUCLEOTIDE SEQUENCE</scope>
    <source>
        <strain evidence="3">DH14</strain>
    </source>
</reference>
<name>A0A9X2AFX4_9BACT</name>
<evidence type="ECO:0000256" key="1">
    <source>
        <dbReference type="ARBA" id="ARBA00008791"/>
    </source>
</evidence>
<dbReference type="Proteomes" id="UP001139193">
    <property type="component" value="Unassembled WGS sequence"/>
</dbReference>
<dbReference type="AlphaFoldDB" id="A0A9X2AFX4"/>
<dbReference type="InterPro" id="IPR006015">
    <property type="entry name" value="Universal_stress_UspA"/>
</dbReference>